<reference evidence="2 3" key="1">
    <citation type="journal article" date="2011" name="Proc. Natl. Acad. Sci. U.S.A.">
        <title>Evolutionary erosion of yeast sex chromosomes by mating-type switching accidents.</title>
        <authorList>
            <person name="Gordon J.L."/>
            <person name="Armisen D."/>
            <person name="Proux-Wera E."/>
            <person name="Oheigeartaigh S.S."/>
            <person name="Byrne K.P."/>
            <person name="Wolfe K.H."/>
        </authorList>
    </citation>
    <scope>NUCLEOTIDE SEQUENCE [LARGE SCALE GENOMIC DNA]</scope>
    <source>
        <strain evidence="3">ATCC 22294 / BCRC 22015 / CBS 2517 / CECT 1963 / NBRC 1671 / NRRL Y-8276</strain>
    </source>
</reference>
<feature type="transmembrane region" description="Helical" evidence="1">
    <location>
        <begin position="24"/>
        <end position="45"/>
    </location>
</feature>
<dbReference type="KEGG" id="kaf:KAFR_0B00166"/>
<sequence length="276" mass="30387">MGNTPPQQRVREVPQIRDFTIRRFLYDSAVMVFSLHIMMLSWWFVRDVIGLFPMAVRLSCRCSRFRFAARTLNKWQSAVVKGAITIFGLIPAGTGYLSGSKCSDWWLALFGVESVSDYKSETKLCVTLGAITVTGLFASVAISSYGKDAGWFYTNENAVLPAGLVKRDQIGTYWAIHELGVGLGHNLTGNYEDVDAVIAYDLDPHHNVTVRALYNSTDIGEAALGYYIHTQGPQFHYTALYDVGDVTAVLEAGASHMLGNAANSNSTFTMRDTGSI</sequence>
<dbReference type="GeneID" id="13882485"/>
<keyword evidence="1" id="KW-1133">Transmembrane helix</keyword>
<dbReference type="Proteomes" id="UP000005220">
    <property type="component" value="Chromosome 2"/>
</dbReference>
<dbReference type="InParanoid" id="H2APL7"/>
<protein>
    <submittedName>
        <fullName evidence="2">Uncharacterized protein</fullName>
    </submittedName>
</protein>
<accession>H2APL7</accession>
<evidence type="ECO:0000313" key="3">
    <source>
        <dbReference type="Proteomes" id="UP000005220"/>
    </source>
</evidence>
<gene>
    <name evidence="2" type="primary">KAFR0B00166</name>
    <name evidence="2" type="ORF">KAFR_0B00166</name>
</gene>
<name>H2APL7_KAZAF</name>
<evidence type="ECO:0000313" key="2">
    <source>
        <dbReference type="EMBL" id="CCF56317.1"/>
    </source>
</evidence>
<dbReference type="RefSeq" id="XP_003955452.1">
    <property type="nucleotide sequence ID" value="XM_003955403.1"/>
</dbReference>
<keyword evidence="1" id="KW-0812">Transmembrane</keyword>
<keyword evidence="3" id="KW-1185">Reference proteome</keyword>
<proteinExistence type="predicted"/>
<keyword evidence="1" id="KW-0472">Membrane</keyword>
<dbReference type="AlphaFoldDB" id="H2APL7"/>
<dbReference type="HOGENOM" id="CLU_959981_0_0_1"/>
<evidence type="ECO:0000256" key="1">
    <source>
        <dbReference type="SAM" id="Phobius"/>
    </source>
</evidence>
<organism evidence="2 3">
    <name type="scientific">Kazachstania africana (strain ATCC 22294 / BCRC 22015 / CBS 2517 / CECT 1963 / NBRC 1671 / NRRL Y-8276)</name>
    <name type="common">Yeast</name>
    <name type="synonym">Kluyveromyces africanus</name>
    <dbReference type="NCBI Taxonomy" id="1071382"/>
    <lineage>
        <taxon>Eukaryota</taxon>
        <taxon>Fungi</taxon>
        <taxon>Dikarya</taxon>
        <taxon>Ascomycota</taxon>
        <taxon>Saccharomycotina</taxon>
        <taxon>Saccharomycetes</taxon>
        <taxon>Saccharomycetales</taxon>
        <taxon>Saccharomycetaceae</taxon>
        <taxon>Kazachstania</taxon>
    </lineage>
</organism>
<dbReference type="EMBL" id="HE650822">
    <property type="protein sequence ID" value="CCF56317.1"/>
    <property type="molecule type" value="Genomic_DNA"/>
</dbReference>